<dbReference type="InterPro" id="IPR038269">
    <property type="entry name" value="SCAN_sf"/>
</dbReference>
<dbReference type="AlphaFoldDB" id="A0A8T1SHN0"/>
<feature type="non-terminal residue" evidence="2">
    <location>
        <position position="187"/>
    </location>
</feature>
<dbReference type="PANTHER" id="PTHR46888:SF15">
    <property type="entry name" value="ZINC FINGER AND SCAN DOMAIN-CONTAINING PROTEIN 12-LIKE"/>
    <property type="match status" value="1"/>
</dbReference>
<evidence type="ECO:0000259" key="1">
    <source>
        <dbReference type="PROSITE" id="PS50804"/>
    </source>
</evidence>
<proteinExistence type="predicted"/>
<name>A0A8T1SHN0_CHESE</name>
<gene>
    <name evidence="2" type="ORF">G0U57_008572</name>
</gene>
<sequence>QQEAVRLQQETNRRLMDQAAQDRTMLRELVNQVKALTEMNHGHDGTRKIQASNCLQKMTGKDDTEAYLLAFERTALREAWPRDQWSGILTPFLCGEAQKAYYDLPEEAAADYPQLKAEILARSGVTTAVRAQRYHEWRYQEDKTPRSQLYDLIHLARKWLRTESRGPGEILEVLVIDRYMRGLPPDL</sequence>
<feature type="non-terminal residue" evidence="2">
    <location>
        <position position="1"/>
    </location>
</feature>
<dbReference type="InterPro" id="IPR003309">
    <property type="entry name" value="SCAN_dom"/>
</dbReference>
<dbReference type="Pfam" id="PF02023">
    <property type="entry name" value="SCAN"/>
    <property type="match status" value="1"/>
</dbReference>
<organism evidence="2 3">
    <name type="scientific">Chelydra serpentina</name>
    <name type="common">Snapping turtle</name>
    <name type="synonym">Testudo serpentina</name>
    <dbReference type="NCBI Taxonomy" id="8475"/>
    <lineage>
        <taxon>Eukaryota</taxon>
        <taxon>Metazoa</taxon>
        <taxon>Chordata</taxon>
        <taxon>Craniata</taxon>
        <taxon>Vertebrata</taxon>
        <taxon>Euteleostomi</taxon>
        <taxon>Archelosauria</taxon>
        <taxon>Testudinata</taxon>
        <taxon>Testudines</taxon>
        <taxon>Cryptodira</taxon>
        <taxon>Durocryptodira</taxon>
        <taxon>Americhelydia</taxon>
        <taxon>Chelydroidea</taxon>
        <taxon>Chelydridae</taxon>
        <taxon>Chelydra</taxon>
    </lineage>
</organism>
<dbReference type="Proteomes" id="UP000765507">
    <property type="component" value="Unassembled WGS sequence"/>
</dbReference>
<keyword evidence="3" id="KW-1185">Reference proteome</keyword>
<evidence type="ECO:0000313" key="3">
    <source>
        <dbReference type="Proteomes" id="UP000765507"/>
    </source>
</evidence>
<dbReference type="PANTHER" id="PTHR46888">
    <property type="entry name" value="ZINC KNUCKLE DOMAINCONTAINING PROTEIN-RELATED"/>
    <property type="match status" value="1"/>
</dbReference>
<comment type="caution">
    <text evidence="2">The sequence shown here is derived from an EMBL/GenBank/DDBJ whole genome shotgun (WGS) entry which is preliminary data.</text>
</comment>
<evidence type="ECO:0000313" key="2">
    <source>
        <dbReference type="EMBL" id="KAG6928135.1"/>
    </source>
</evidence>
<dbReference type="EMBL" id="JAHGAV010000227">
    <property type="protein sequence ID" value="KAG6928135.1"/>
    <property type="molecule type" value="Genomic_DNA"/>
</dbReference>
<dbReference type="OrthoDB" id="9907264at2759"/>
<accession>A0A8T1SHN0</accession>
<protein>
    <recommendedName>
        <fullName evidence="1">SCAN box domain-containing protein</fullName>
    </recommendedName>
</protein>
<dbReference type="Gene3D" id="1.10.4020.10">
    <property type="entry name" value="DNA breaking-rejoining enzymes"/>
    <property type="match status" value="1"/>
</dbReference>
<reference evidence="2 3" key="1">
    <citation type="journal article" date="2020" name="G3 (Bethesda)">
        <title>Draft Genome of the Common Snapping Turtle, Chelydra serpentina, a Model for Phenotypic Plasticity in Reptiles.</title>
        <authorList>
            <person name="Das D."/>
            <person name="Singh S.K."/>
            <person name="Bierstedt J."/>
            <person name="Erickson A."/>
            <person name="Galli G.L.J."/>
            <person name="Crossley D.A. 2nd"/>
            <person name="Rhen T."/>
        </authorList>
    </citation>
    <scope>NUCLEOTIDE SEQUENCE [LARGE SCALE GENOMIC DNA]</scope>
    <source>
        <strain evidence="2">KW</strain>
    </source>
</reference>
<dbReference type="SUPFAM" id="SSF47353">
    <property type="entry name" value="Retrovirus capsid dimerization domain-like"/>
    <property type="match status" value="1"/>
</dbReference>
<feature type="domain" description="SCAN box" evidence="1">
    <location>
        <begin position="132"/>
        <end position="187"/>
    </location>
</feature>
<dbReference type="PROSITE" id="PS50804">
    <property type="entry name" value="SCAN_BOX"/>
    <property type="match status" value="1"/>
</dbReference>